<protein>
    <submittedName>
        <fullName evidence="1">Uncharacterized protein</fullName>
    </submittedName>
</protein>
<keyword evidence="2" id="KW-1185">Reference proteome</keyword>
<dbReference type="EMBL" id="KY322437">
    <property type="protein sequence ID" value="AUF82705.1"/>
    <property type="molecule type" value="Genomic_DNA"/>
</dbReference>
<name>A0A2P0VP66_9VIRU</name>
<reference evidence="1" key="1">
    <citation type="journal article" date="2018" name="Virology">
        <title>A giant virus infecting green algae encodes key fermentation genes.</title>
        <authorList>
            <person name="Schvarcz C.R."/>
            <person name="Steward G.F."/>
        </authorList>
    </citation>
    <scope>NUCLEOTIDE SEQUENCE [LARGE SCALE GENOMIC DNA]</scope>
</reference>
<organism evidence="1">
    <name type="scientific">Tetraselmis virus 1</name>
    <dbReference type="NCBI Taxonomy" id="2060617"/>
    <lineage>
        <taxon>Viruses</taxon>
        <taxon>Varidnaviria</taxon>
        <taxon>Bamfordvirae</taxon>
        <taxon>Nucleocytoviricota</taxon>
        <taxon>Megaviricetes</taxon>
        <taxon>Imitervirales</taxon>
        <taxon>Allomimiviridae</taxon>
        <taxon>Oceanusvirus</taxon>
        <taxon>Oceanusvirus kaneohense</taxon>
    </lineage>
</organism>
<sequence length="587" mass="67532">MPKRVRPPDKEEKTICMGLKKHLLEPSLLPVIETMVDNVSRRTHRASLLANHFFLKHIQHPGFDELAKAVTDQMFFYTALSLGKGKKYENLIEFFSANDSLYESIPALPLGGGRVMNSAARQMKTNVGNYLWMTFDARIKRFCSKSDKHAQAFVLARTRNWTPYREVVLNKNESQLLDLFSNILSTSENVTDSWILENPGPVLRLYHRIQRMCEEKQKEAKEKKQKGAKGFSMLPIFKMKSHFITIDATLLRELLVHGGLLNKNADGSAFEKLEDDHFRSVFKLRGSWLLGNEIKTDGFSLRVNIWRNASETPQRQRKRAFGQLEIENPSTENLLPGDYHDYFSNDPGQANQAFVHHTIDHKVVRKARLTYKQFCVESHHSANLKKQKRWLQEIQDENTELSLYPVRTSDVEIFKGYLSTKVPMYERLWKHHMHPRAARARWDYQIHSRSCIDRFWSGLAYNRPAGMPLHQRPLLKYGSANWGTGGAPNKRMLASAKKYFRVVLVPEFNTTACCADCGSRLKAVTQAFIGPLEEGKNRYPRTNRGLKHCSSNVCRSNPLKSRDGNAATNIGYAFPDRPEYLCPKITQ</sequence>
<dbReference type="Proteomes" id="UP000244773">
    <property type="component" value="Segment"/>
</dbReference>
<proteinExistence type="predicted"/>
<gene>
    <name evidence="1" type="ORF">TetV_623</name>
</gene>
<evidence type="ECO:0000313" key="1">
    <source>
        <dbReference type="EMBL" id="AUF82705.1"/>
    </source>
</evidence>
<accession>A0A2P0VP66</accession>
<evidence type="ECO:0000313" key="2">
    <source>
        <dbReference type="Proteomes" id="UP000244773"/>
    </source>
</evidence>